<sequence>MGVTNPQAGTRVDEIGDGIYRISTPFRDLPGGFSFNQYLLVDDQPLLFHSGPRKLRPLVQEAIASVMNLKKLRFIGFSHYESDECGALNELLGLAPEAVPVCGRINAMINGDCFDRPPRVLADGETLSLGRHRVRWFDTPHLPHGWECGYLMEEATATLLCGDLFTQGGADLPPLVSSDILAPSEAFRQPMDYFSHTKNARALIAKLAAARPTTLACMHGSAWQGDGSRLLLELAESLDA</sequence>
<protein>
    <submittedName>
        <fullName evidence="2">MBL fold metallo-hydrolase</fullName>
    </submittedName>
</protein>
<dbReference type="EMBL" id="CP064781">
    <property type="protein sequence ID" value="QRJ65565.1"/>
    <property type="molecule type" value="Genomic_DNA"/>
</dbReference>
<dbReference type="InterPro" id="IPR045761">
    <property type="entry name" value="ODP_dom"/>
</dbReference>
<dbReference type="PANTHER" id="PTHR43717">
    <property type="entry name" value="ANAEROBIC NITRIC OXIDE REDUCTASE FLAVORUBREDOXIN"/>
    <property type="match status" value="1"/>
</dbReference>
<dbReference type="RefSeq" id="WP_376990756.1">
    <property type="nucleotide sequence ID" value="NZ_JBHSLJ010000010.1"/>
</dbReference>
<dbReference type="Pfam" id="PF19583">
    <property type="entry name" value="ODP"/>
    <property type="match status" value="1"/>
</dbReference>
<dbReference type="KEGG" id="ares:IWH25_09695"/>
<evidence type="ECO:0000259" key="1">
    <source>
        <dbReference type="Pfam" id="PF19583"/>
    </source>
</evidence>
<dbReference type="PANTHER" id="PTHR43717:SF1">
    <property type="entry name" value="ANAEROBIC NITRIC OXIDE REDUCTASE FLAVORUBREDOXIN"/>
    <property type="match status" value="1"/>
</dbReference>
<proteinExistence type="predicted"/>
<dbReference type="SUPFAM" id="SSF56281">
    <property type="entry name" value="Metallo-hydrolase/oxidoreductase"/>
    <property type="match status" value="1"/>
</dbReference>
<accession>A0A974Y5N9</accession>
<keyword evidence="3" id="KW-1185">Reference proteome</keyword>
<evidence type="ECO:0000313" key="2">
    <source>
        <dbReference type="EMBL" id="QRJ65565.1"/>
    </source>
</evidence>
<evidence type="ECO:0000313" key="3">
    <source>
        <dbReference type="Proteomes" id="UP000663444"/>
    </source>
</evidence>
<feature type="domain" description="ODP" evidence="1">
    <location>
        <begin position="34"/>
        <end position="220"/>
    </location>
</feature>
<dbReference type="Gene3D" id="3.60.15.10">
    <property type="entry name" value="Ribonuclease Z/Hydroxyacylglutathione hydrolase-like"/>
    <property type="match status" value="1"/>
</dbReference>
<dbReference type="Proteomes" id="UP000663444">
    <property type="component" value="Chromosome"/>
</dbReference>
<reference evidence="2" key="1">
    <citation type="submission" date="2020-11" db="EMBL/GenBank/DDBJ databases">
        <title>Azospira restricta DSM 18626 genome sequence.</title>
        <authorList>
            <person name="Moe W.M."/>
        </authorList>
    </citation>
    <scope>NUCLEOTIDE SEQUENCE</scope>
    <source>
        <strain evidence="2">DSM 18626</strain>
    </source>
</reference>
<organism evidence="2 3">
    <name type="scientific">Azospira restricta</name>
    <dbReference type="NCBI Taxonomy" id="404405"/>
    <lineage>
        <taxon>Bacteria</taxon>
        <taxon>Pseudomonadati</taxon>
        <taxon>Pseudomonadota</taxon>
        <taxon>Betaproteobacteria</taxon>
        <taxon>Rhodocyclales</taxon>
        <taxon>Rhodocyclaceae</taxon>
        <taxon>Azospira</taxon>
    </lineage>
</organism>
<dbReference type="InterPro" id="IPR036866">
    <property type="entry name" value="RibonucZ/Hydroxyglut_hydro"/>
</dbReference>
<dbReference type="AlphaFoldDB" id="A0A974Y5N9"/>
<gene>
    <name evidence="2" type="ORF">IWH25_09695</name>
</gene>
<name>A0A974Y5N9_9RHOO</name>